<sequence length="307" mass="35041">MSENKHCSSCQATQTVKFHSLGADKWKEIVSRGLEKPTWKEGTILCNKCYMDLVENPLRRGNKRVKGIDQAENAGNEAGTSNEMIELSEAIRLLAKFFYEREYVKKEDTIYTFEELQELLVKDEPNLKYFLEQLYLAARPSTRTEQTMDRMKRIMVFICYLLASLNNTKVNSFKFDIAYYLDSAGITKEGLNTMANLGVTTTSQTVGLRKRKISGAHEKYVDNALFQQSSNVLVLNVDDYHNIHVPQQPNTIVTSRATHMATILMNPCLIPAISCNGIVNPRFIDSHLIMKHLDERFIVNLGVSYHD</sequence>
<dbReference type="OrthoDB" id="2471829at2759"/>
<reference evidence="1 2" key="1">
    <citation type="submission" date="2018-06" db="EMBL/GenBank/DDBJ databases">
        <title>Comparative genomics reveals the genomic features of Rhizophagus irregularis, R. cerebriforme, R. diaphanum and Gigaspora rosea, and their symbiotic lifestyle signature.</title>
        <authorList>
            <person name="Morin E."/>
            <person name="San Clemente H."/>
            <person name="Chen E.C.H."/>
            <person name="De La Providencia I."/>
            <person name="Hainaut M."/>
            <person name="Kuo A."/>
            <person name="Kohler A."/>
            <person name="Murat C."/>
            <person name="Tang N."/>
            <person name="Roy S."/>
            <person name="Loubradou J."/>
            <person name="Henrissat B."/>
            <person name="Grigoriev I.V."/>
            <person name="Corradi N."/>
            <person name="Roux C."/>
            <person name="Martin F.M."/>
        </authorList>
    </citation>
    <scope>NUCLEOTIDE SEQUENCE [LARGE SCALE GENOMIC DNA]</scope>
    <source>
        <strain evidence="1 2">DAOM 194757</strain>
    </source>
</reference>
<dbReference type="AlphaFoldDB" id="A0A397V105"/>
<evidence type="ECO:0000313" key="2">
    <source>
        <dbReference type="Proteomes" id="UP000266673"/>
    </source>
</evidence>
<dbReference type="STRING" id="44941.A0A397V105"/>
<dbReference type="Proteomes" id="UP000266673">
    <property type="component" value="Unassembled WGS sequence"/>
</dbReference>
<protein>
    <submittedName>
        <fullName evidence="1">Uncharacterized protein</fullName>
    </submittedName>
</protein>
<keyword evidence="2" id="KW-1185">Reference proteome</keyword>
<name>A0A397V105_9GLOM</name>
<proteinExistence type="predicted"/>
<dbReference type="EMBL" id="QKWP01000758">
    <property type="protein sequence ID" value="RIB15268.1"/>
    <property type="molecule type" value="Genomic_DNA"/>
</dbReference>
<organism evidence="1 2">
    <name type="scientific">Gigaspora rosea</name>
    <dbReference type="NCBI Taxonomy" id="44941"/>
    <lineage>
        <taxon>Eukaryota</taxon>
        <taxon>Fungi</taxon>
        <taxon>Fungi incertae sedis</taxon>
        <taxon>Mucoromycota</taxon>
        <taxon>Glomeromycotina</taxon>
        <taxon>Glomeromycetes</taxon>
        <taxon>Diversisporales</taxon>
        <taxon>Gigasporaceae</taxon>
        <taxon>Gigaspora</taxon>
    </lineage>
</organism>
<evidence type="ECO:0000313" key="1">
    <source>
        <dbReference type="EMBL" id="RIB15268.1"/>
    </source>
</evidence>
<comment type="caution">
    <text evidence="1">The sequence shown here is derived from an EMBL/GenBank/DDBJ whole genome shotgun (WGS) entry which is preliminary data.</text>
</comment>
<accession>A0A397V105</accession>
<gene>
    <name evidence="1" type="ORF">C2G38_2039512</name>
</gene>